<accession>A0ACD4WIZ8</accession>
<proteinExistence type="predicted"/>
<organism evidence="1 2">
    <name type="scientific">Streptomyces violaceoruber</name>
    <dbReference type="NCBI Taxonomy" id="1935"/>
    <lineage>
        <taxon>Bacteria</taxon>
        <taxon>Bacillati</taxon>
        <taxon>Actinomycetota</taxon>
        <taxon>Actinomycetes</taxon>
        <taxon>Kitasatosporales</taxon>
        <taxon>Streptomycetaceae</taxon>
        <taxon>Streptomyces</taxon>
        <taxon>Streptomyces violaceoruber group</taxon>
    </lineage>
</organism>
<evidence type="ECO:0000313" key="1">
    <source>
        <dbReference type="EMBL" id="WOY97769.1"/>
    </source>
</evidence>
<keyword evidence="2" id="KW-1185">Reference proteome</keyword>
<dbReference type="Proteomes" id="UP001303608">
    <property type="component" value="Chromosome"/>
</dbReference>
<dbReference type="EMBL" id="CP137734">
    <property type="protein sequence ID" value="WOY97769.1"/>
    <property type="molecule type" value="Genomic_DNA"/>
</dbReference>
<reference evidence="1" key="1">
    <citation type="submission" date="2023-10" db="EMBL/GenBank/DDBJ databases">
        <title>The genome sequence of Streptomyces violaceoruber CGMCC 4.1801.</title>
        <authorList>
            <person name="Mo P."/>
        </authorList>
    </citation>
    <scope>NUCLEOTIDE SEQUENCE</scope>
    <source>
        <strain evidence="1">CGMCC 4.1801</strain>
    </source>
</reference>
<protein>
    <submittedName>
        <fullName evidence="1">Uncharacterized protein</fullName>
    </submittedName>
</protein>
<sequence>MTDKRFLFCRIWIAPEDTVEDWVPGKPAELDRLIKRLGGAAAHFREGAEKLRKLNTDPCRARLSRSSARRSRNCPRNSMVPRTRSLRRASPYSPTARCLRVQRLTRQILDHEAPTARDLSRQYARAVDDYYVAIKAGDTKLPTRPPETNPGRTAKAELIERINSAQGEVTEAAGIAKRTLHKAAGRVVPEVTGFQSRRRR</sequence>
<evidence type="ECO:0000313" key="2">
    <source>
        <dbReference type="Proteomes" id="UP001303608"/>
    </source>
</evidence>
<gene>
    <name evidence="1" type="ORF">R2E43_10020</name>
</gene>
<name>A0ACD4WIZ8_STRVN</name>